<dbReference type="AlphaFoldDB" id="A0A916RCT7"/>
<protein>
    <submittedName>
        <fullName evidence="1">Uncharacterized protein</fullName>
    </submittedName>
</protein>
<gene>
    <name evidence="1" type="ORF">GCM10011385_00120</name>
</gene>
<proteinExistence type="predicted"/>
<dbReference type="Proteomes" id="UP000636264">
    <property type="component" value="Unassembled WGS sequence"/>
</dbReference>
<dbReference type="EMBL" id="BMIF01000001">
    <property type="protein sequence ID" value="GGA50862.1"/>
    <property type="molecule type" value="Genomic_DNA"/>
</dbReference>
<comment type="caution">
    <text evidence="1">The sequence shown here is derived from an EMBL/GenBank/DDBJ whole genome shotgun (WGS) entry which is preliminary data.</text>
</comment>
<reference evidence="1" key="1">
    <citation type="journal article" date="2014" name="Int. J. Syst. Evol. Microbiol.">
        <title>Complete genome sequence of Corynebacterium casei LMG S-19264T (=DSM 44701T), isolated from a smear-ripened cheese.</title>
        <authorList>
            <consortium name="US DOE Joint Genome Institute (JGI-PGF)"/>
            <person name="Walter F."/>
            <person name="Albersmeier A."/>
            <person name="Kalinowski J."/>
            <person name="Ruckert C."/>
        </authorList>
    </citation>
    <scope>NUCLEOTIDE SEQUENCE</scope>
    <source>
        <strain evidence="1">CGMCC 1.15320</strain>
    </source>
</reference>
<reference evidence="1" key="2">
    <citation type="submission" date="2020-09" db="EMBL/GenBank/DDBJ databases">
        <authorList>
            <person name="Sun Q."/>
            <person name="Zhou Y."/>
        </authorList>
    </citation>
    <scope>NUCLEOTIDE SEQUENCE</scope>
    <source>
        <strain evidence="1">CGMCC 1.15320</strain>
    </source>
</reference>
<name>A0A916RCT7_9HYPH</name>
<accession>A0A916RCT7</accession>
<keyword evidence="2" id="KW-1185">Reference proteome</keyword>
<organism evidence="1 2">
    <name type="scientific">Nitratireductor aestuarii</name>
    <dbReference type="NCBI Taxonomy" id="1735103"/>
    <lineage>
        <taxon>Bacteria</taxon>
        <taxon>Pseudomonadati</taxon>
        <taxon>Pseudomonadota</taxon>
        <taxon>Alphaproteobacteria</taxon>
        <taxon>Hyphomicrobiales</taxon>
        <taxon>Phyllobacteriaceae</taxon>
        <taxon>Nitratireductor</taxon>
    </lineage>
</organism>
<evidence type="ECO:0000313" key="2">
    <source>
        <dbReference type="Proteomes" id="UP000636264"/>
    </source>
</evidence>
<dbReference type="RefSeq" id="WP_188718896.1">
    <property type="nucleotide sequence ID" value="NZ_BMIF01000001.1"/>
</dbReference>
<evidence type="ECO:0000313" key="1">
    <source>
        <dbReference type="EMBL" id="GGA50862.1"/>
    </source>
</evidence>
<sequence length="165" mass="19429">MTDAEMIAALADRLNPEELKALAGRLKQKKREEIKPTPKELSDFETIWNERKKFTKRPGDPKKPALLKYCRQMREKPVSVEEILYGIRNEYGVRKDRPEFYCQMETFINQRRWENYDFAKAQAAARRIAQQVPQASNVVPMRAQHKTAFLIEWERQQAEKKSMGG</sequence>